<dbReference type="EMBL" id="MCGO01000018">
    <property type="protein sequence ID" value="ORY46006.1"/>
    <property type="molecule type" value="Genomic_DNA"/>
</dbReference>
<evidence type="ECO:0000259" key="3">
    <source>
        <dbReference type="PROSITE" id="PS50181"/>
    </source>
</evidence>
<feature type="domain" description="F-box" evidence="3">
    <location>
        <begin position="28"/>
        <end position="73"/>
    </location>
</feature>
<dbReference type="Pfam" id="PF00646">
    <property type="entry name" value="F-box"/>
    <property type="match status" value="1"/>
</dbReference>
<keyword evidence="1" id="KW-0677">Repeat</keyword>
<dbReference type="Gene3D" id="3.80.10.10">
    <property type="entry name" value="Ribonuclease Inhibitor"/>
    <property type="match status" value="1"/>
</dbReference>
<evidence type="ECO:0000313" key="5">
    <source>
        <dbReference type="Proteomes" id="UP000193642"/>
    </source>
</evidence>
<evidence type="ECO:0000256" key="2">
    <source>
        <dbReference type="SAM" id="MobiDB-lite"/>
    </source>
</evidence>
<dbReference type="PANTHER" id="PTHR48065:SF75">
    <property type="entry name" value="LEUCINE-RICH REPEAT-CONTAINING N-TERMINAL PLANT-TYPE DOMAIN-CONTAINING PROTEIN"/>
    <property type="match status" value="1"/>
</dbReference>
<protein>
    <submittedName>
        <fullName evidence="4">L domain-like protein</fullName>
    </submittedName>
</protein>
<proteinExistence type="predicted"/>
<dbReference type="OrthoDB" id="676979at2759"/>
<dbReference type="Proteomes" id="UP000193642">
    <property type="component" value="Unassembled WGS sequence"/>
</dbReference>
<organism evidence="4 5">
    <name type="scientific">Rhizoclosmatium globosum</name>
    <dbReference type="NCBI Taxonomy" id="329046"/>
    <lineage>
        <taxon>Eukaryota</taxon>
        <taxon>Fungi</taxon>
        <taxon>Fungi incertae sedis</taxon>
        <taxon>Chytridiomycota</taxon>
        <taxon>Chytridiomycota incertae sedis</taxon>
        <taxon>Chytridiomycetes</taxon>
        <taxon>Chytridiales</taxon>
        <taxon>Chytriomycetaceae</taxon>
        <taxon>Rhizoclosmatium</taxon>
    </lineage>
</organism>
<dbReference type="AlphaFoldDB" id="A0A1Y2CGF8"/>
<sequence length="287" mass="32004">MGIESPVHFPRTRSASFAAPPSTTLRPYPQISRIPIELIQDIFRRLDPATVLKYRRLCRHIAVALSDPHFAILNLNHHPEKSTASLQSYKLWFVWPESYQAAYAGRLSVNELKLGWKGIKGSLPRALGSLKSLTILTLHENKLSGPIPLEICSLVNLSILHLQGNKLSGAIPSEIGNLTQLTQLCLQSNKLTGGIPREIGKLNKLENLSLNCNQLTGEIPAEIKGLKALKSLYLEQNMLYGNVPSEIEELGSLQILCFAHNMLTNLLPSGLKKESRVWEILRHQGFR</sequence>
<dbReference type="Pfam" id="PF23598">
    <property type="entry name" value="LRR_14"/>
    <property type="match status" value="1"/>
</dbReference>
<reference evidence="4 5" key="1">
    <citation type="submission" date="2016-07" db="EMBL/GenBank/DDBJ databases">
        <title>Pervasive Adenine N6-methylation of Active Genes in Fungi.</title>
        <authorList>
            <consortium name="DOE Joint Genome Institute"/>
            <person name="Mondo S.J."/>
            <person name="Dannebaum R.O."/>
            <person name="Kuo R.C."/>
            <person name="Labutti K."/>
            <person name="Haridas S."/>
            <person name="Kuo A."/>
            <person name="Salamov A."/>
            <person name="Ahrendt S.R."/>
            <person name="Lipzen A."/>
            <person name="Sullivan W."/>
            <person name="Andreopoulos W.B."/>
            <person name="Clum A."/>
            <person name="Lindquist E."/>
            <person name="Daum C."/>
            <person name="Ramamoorthy G.K."/>
            <person name="Gryganskyi A."/>
            <person name="Culley D."/>
            <person name="Magnuson J.K."/>
            <person name="James T.Y."/>
            <person name="O'Malley M.A."/>
            <person name="Stajich J.E."/>
            <person name="Spatafora J.W."/>
            <person name="Visel A."/>
            <person name="Grigoriev I.V."/>
        </authorList>
    </citation>
    <scope>NUCLEOTIDE SEQUENCE [LARGE SCALE GENOMIC DNA]</scope>
    <source>
        <strain evidence="4 5">JEL800</strain>
    </source>
</reference>
<dbReference type="SUPFAM" id="SSF81383">
    <property type="entry name" value="F-box domain"/>
    <property type="match status" value="1"/>
</dbReference>
<dbReference type="SUPFAM" id="SSF52058">
    <property type="entry name" value="L domain-like"/>
    <property type="match status" value="1"/>
</dbReference>
<keyword evidence="5" id="KW-1185">Reference proteome</keyword>
<accession>A0A1Y2CGF8</accession>
<evidence type="ECO:0000313" key="4">
    <source>
        <dbReference type="EMBL" id="ORY46006.1"/>
    </source>
</evidence>
<dbReference type="InterPro" id="IPR032675">
    <property type="entry name" value="LRR_dom_sf"/>
</dbReference>
<dbReference type="PANTHER" id="PTHR48065">
    <property type="entry name" value="OS10G0469600 PROTEIN"/>
    <property type="match status" value="1"/>
</dbReference>
<dbReference type="InterPro" id="IPR055414">
    <property type="entry name" value="LRR_R13L4/SHOC2-like"/>
</dbReference>
<dbReference type="InterPro" id="IPR001810">
    <property type="entry name" value="F-box_dom"/>
</dbReference>
<comment type="caution">
    <text evidence="4">The sequence shown here is derived from an EMBL/GenBank/DDBJ whole genome shotgun (WGS) entry which is preliminary data.</text>
</comment>
<dbReference type="InterPro" id="IPR036047">
    <property type="entry name" value="F-box-like_dom_sf"/>
</dbReference>
<evidence type="ECO:0000256" key="1">
    <source>
        <dbReference type="ARBA" id="ARBA00022737"/>
    </source>
</evidence>
<dbReference type="PROSITE" id="PS50181">
    <property type="entry name" value="FBOX"/>
    <property type="match status" value="1"/>
</dbReference>
<dbReference type="FunFam" id="3.80.10.10:FF:000383">
    <property type="entry name" value="Leucine-rich repeat receptor protein kinase EMS1"/>
    <property type="match status" value="1"/>
</dbReference>
<name>A0A1Y2CGF8_9FUNG</name>
<feature type="region of interest" description="Disordered" evidence="2">
    <location>
        <begin position="1"/>
        <end position="21"/>
    </location>
</feature>
<gene>
    <name evidence="4" type="ORF">BCR33DRAFT_658869</name>
</gene>